<feature type="transmembrane region" description="Helical" evidence="2">
    <location>
        <begin position="438"/>
        <end position="461"/>
    </location>
</feature>
<evidence type="ECO:0000313" key="4">
    <source>
        <dbReference type="Proteomes" id="UP001303373"/>
    </source>
</evidence>
<dbReference type="EMBL" id="CP138593">
    <property type="protein sequence ID" value="WPH05124.1"/>
    <property type="molecule type" value="Genomic_DNA"/>
</dbReference>
<accession>A0AAQ3MC18</accession>
<feature type="transmembrane region" description="Helical" evidence="2">
    <location>
        <begin position="271"/>
        <end position="291"/>
    </location>
</feature>
<dbReference type="AlphaFoldDB" id="A0AAQ3MC18"/>
<evidence type="ECO:0000256" key="1">
    <source>
        <dbReference type="SAM" id="MobiDB-lite"/>
    </source>
</evidence>
<keyword evidence="2" id="KW-1133">Transmembrane helix</keyword>
<sequence>MAKPSEDQCLDIISHGAVLQGDSDISGPGVILAFIISAYITFAVVLGAYVFGMVEGEMLNMVDTHIFRVRPFKGKHPHIHAGIRKAVLSLSDQQIVTGIAIMGAGFQGLRTGSISTYHFQIVLYLAWMSSSVHLSALTLLRPFLMDHKGVKTWRLVGMLVLLVLLFIGLVPTVSNDWGIEYNAVDAVDDPRTSWATPAICFWTRTYGDGVNADAILGWVILIGSYVWKVGDLYKKARLFYLRSFAEPVDRAAQAGLRFAAQRYADTRQHRWLWLFRALLIVFLPITALMEIASSFTASLWVAGLGLIFGTFQIAIPRILVGYLVGSSESSWGFGQLTPLILLIQPLGAVSEVIWVRDRSDSIVVLDETDWNWPNSTTPGEPRAHDPDEEPDKIPFARFILSLFQRRRDELAGHSGKDALLQAREEHAQELLEYIYKSWLFKAHIIFTQLGIAAIAAAVFAFDAKSIGSFKPQSWYSVGISLAGYLCVSILITVFCIPFSRLGSNPNRNDENHRGWSKVGIEMKNWRSWKRRDDDHETTSPLRKHRSDTMQTSRPGTALS</sequence>
<feature type="transmembrane region" description="Helical" evidence="2">
    <location>
        <begin position="30"/>
        <end position="51"/>
    </location>
</feature>
<dbReference type="InterPro" id="IPR053018">
    <property type="entry name" value="Elsinochrome_Biosynth-Asso"/>
</dbReference>
<reference evidence="3 4" key="1">
    <citation type="submission" date="2023-11" db="EMBL/GenBank/DDBJ databases">
        <title>An acidophilic fungus is an integral part of prey digestion in a carnivorous sundew plant.</title>
        <authorList>
            <person name="Tsai I.J."/>
        </authorList>
    </citation>
    <scope>NUCLEOTIDE SEQUENCE [LARGE SCALE GENOMIC DNA]</scope>
    <source>
        <strain evidence="3">169a</strain>
    </source>
</reference>
<feature type="transmembrane region" description="Helical" evidence="2">
    <location>
        <begin position="152"/>
        <end position="173"/>
    </location>
</feature>
<feature type="compositionally biased region" description="Polar residues" evidence="1">
    <location>
        <begin position="548"/>
        <end position="559"/>
    </location>
</feature>
<keyword evidence="2" id="KW-0472">Membrane</keyword>
<feature type="transmembrane region" description="Helical" evidence="2">
    <location>
        <begin position="297"/>
        <end position="320"/>
    </location>
</feature>
<feature type="region of interest" description="Disordered" evidence="1">
    <location>
        <begin position="531"/>
        <end position="559"/>
    </location>
</feature>
<dbReference type="PANTHER" id="PTHR37577:SF1">
    <property type="entry name" value="INTEGRAL MEMBRANE PROTEIN"/>
    <property type="match status" value="1"/>
</dbReference>
<organism evidence="3 4">
    <name type="scientific">Acrodontium crateriforme</name>
    <dbReference type="NCBI Taxonomy" id="150365"/>
    <lineage>
        <taxon>Eukaryota</taxon>
        <taxon>Fungi</taxon>
        <taxon>Dikarya</taxon>
        <taxon>Ascomycota</taxon>
        <taxon>Pezizomycotina</taxon>
        <taxon>Dothideomycetes</taxon>
        <taxon>Dothideomycetidae</taxon>
        <taxon>Mycosphaerellales</taxon>
        <taxon>Teratosphaeriaceae</taxon>
        <taxon>Acrodontium</taxon>
    </lineage>
</organism>
<evidence type="ECO:0000313" key="3">
    <source>
        <dbReference type="EMBL" id="WPH05124.1"/>
    </source>
</evidence>
<keyword evidence="4" id="KW-1185">Reference proteome</keyword>
<dbReference type="PANTHER" id="PTHR37577">
    <property type="entry name" value="INTEGRAL MEMBRANE PROTEIN"/>
    <property type="match status" value="1"/>
</dbReference>
<gene>
    <name evidence="3" type="ORF">R9X50_00802600</name>
</gene>
<protein>
    <submittedName>
        <fullName evidence="3">Uncharacterized protein</fullName>
    </submittedName>
</protein>
<feature type="transmembrane region" description="Helical" evidence="2">
    <location>
        <begin position="215"/>
        <end position="233"/>
    </location>
</feature>
<proteinExistence type="predicted"/>
<name>A0AAQ3MC18_9PEZI</name>
<evidence type="ECO:0000256" key="2">
    <source>
        <dbReference type="SAM" id="Phobius"/>
    </source>
</evidence>
<dbReference type="Proteomes" id="UP001303373">
    <property type="component" value="Chromosome 14"/>
</dbReference>
<feature type="transmembrane region" description="Helical" evidence="2">
    <location>
        <begin position="473"/>
        <end position="498"/>
    </location>
</feature>
<feature type="transmembrane region" description="Helical" evidence="2">
    <location>
        <begin position="121"/>
        <end position="140"/>
    </location>
</feature>
<keyword evidence="2" id="KW-0812">Transmembrane</keyword>